<evidence type="ECO:0008006" key="3">
    <source>
        <dbReference type="Google" id="ProtNLM"/>
    </source>
</evidence>
<sequence>MTALISTAQMTGSEYWRESRDGDPRGLALYRRHYSSRRYADGRDPALFVGPGEKTVLLSHDDDALFVWRKFIDASGQHGVNCAVFRNESPYLASAMILDAETWARDRWPGERLYTYVNPRSIRSANPGYCFKRAGWSATGLTRGRRPLVILAKEARP</sequence>
<name>A0A2K9DNP4_9MICO</name>
<dbReference type="EMBL" id="CP025299">
    <property type="protein sequence ID" value="AUG28776.1"/>
    <property type="molecule type" value="Genomic_DNA"/>
</dbReference>
<organism evidence="1 2">
    <name type="scientific">Microbacterium hominis</name>
    <dbReference type="NCBI Taxonomy" id="162426"/>
    <lineage>
        <taxon>Bacteria</taxon>
        <taxon>Bacillati</taxon>
        <taxon>Actinomycetota</taxon>
        <taxon>Actinomycetes</taxon>
        <taxon>Micrococcales</taxon>
        <taxon>Microbacteriaceae</taxon>
        <taxon>Microbacterium</taxon>
    </lineage>
</organism>
<dbReference type="RefSeq" id="WP_101305704.1">
    <property type="nucleotide sequence ID" value="NZ_CP025299.1"/>
</dbReference>
<dbReference type="Proteomes" id="UP000233276">
    <property type="component" value="Chromosome"/>
</dbReference>
<evidence type="ECO:0000313" key="1">
    <source>
        <dbReference type="EMBL" id="AUG28776.1"/>
    </source>
</evidence>
<proteinExistence type="predicted"/>
<dbReference type="AlphaFoldDB" id="A0A2K9DNP4"/>
<evidence type="ECO:0000313" key="2">
    <source>
        <dbReference type="Proteomes" id="UP000233276"/>
    </source>
</evidence>
<accession>A0A2K9DNP4</accession>
<dbReference type="KEGG" id="mhos:CXR34_04335"/>
<gene>
    <name evidence="1" type="ORF">CXR34_04335</name>
</gene>
<protein>
    <recommendedName>
        <fullName evidence="3">GNAT family N-acetyltransferase</fullName>
    </recommendedName>
</protein>
<reference evidence="1 2" key="1">
    <citation type="submission" date="2017-12" db="EMBL/GenBank/DDBJ databases">
        <title>Isolation and characterization of estrogens degradatiion strain Microbacterium hominis SJTG1.</title>
        <authorList>
            <person name="Xiong W."/>
            <person name="Yin C."/>
            <person name="Zheng D."/>
            <person name="Liang R."/>
        </authorList>
    </citation>
    <scope>NUCLEOTIDE SEQUENCE [LARGE SCALE GENOMIC DNA]</scope>
    <source>
        <strain evidence="1 2">SJTG1</strain>
    </source>
</reference>